<dbReference type="RefSeq" id="WP_284378716.1">
    <property type="nucleotide sequence ID" value="NZ_BSNM01000003.1"/>
</dbReference>
<dbReference type="AlphaFoldDB" id="A0AA37S8K1"/>
<dbReference type="SUPFAM" id="SSF56601">
    <property type="entry name" value="beta-lactamase/transpeptidase-like"/>
    <property type="match status" value="1"/>
</dbReference>
<dbReference type="InterPro" id="IPR012338">
    <property type="entry name" value="Beta-lactam/transpept-like"/>
</dbReference>
<proteinExistence type="predicted"/>
<evidence type="ECO:0000259" key="1">
    <source>
        <dbReference type="Pfam" id="PF00144"/>
    </source>
</evidence>
<comment type="caution">
    <text evidence="2">The sequence shown here is derived from an EMBL/GenBank/DDBJ whole genome shotgun (WGS) entry which is preliminary data.</text>
</comment>
<dbReference type="GO" id="GO:0016787">
    <property type="term" value="F:hydrolase activity"/>
    <property type="evidence" value="ECO:0007669"/>
    <property type="project" value="UniProtKB-KW"/>
</dbReference>
<protein>
    <submittedName>
        <fullName evidence="2">EstA family serine hydrolase</fullName>
    </submittedName>
</protein>
<dbReference type="Proteomes" id="UP001161389">
    <property type="component" value="Unassembled WGS sequence"/>
</dbReference>
<evidence type="ECO:0000313" key="3">
    <source>
        <dbReference type="Proteomes" id="UP001161389"/>
    </source>
</evidence>
<dbReference type="PANTHER" id="PTHR43319:SF3">
    <property type="entry name" value="BETA-LACTAMASE-RELATED DOMAIN-CONTAINING PROTEIN"/>
    <property type="match status" value="1"/>
</dbReference>
<evidence type="ECO:0000313" key="2">
    <source>
        <dbReference type="EMBL" id="GLQ30167.1"/>
    </source>
</evidence>
<gene>
    <name evidence="2" type="primary">yfeW</name>
    <name evidence="2" type="ORF">GCM10007876_06450</name>
</gene>
<dbReference type="Gene3D" id="3.40.710.10">
    <property type="entry name" value="DD-peptidase/beta-lactamase superfamily"/>
    <property type="match status" value="1"/>
</dbReference>
<dbReference type="PANTHER" id="PTHR43319">
    <property type="entry name" value="BETA-LACTAMASE-RELATED"/>
    <property type="match status" value="1"/>
</dbReference>
<name>A0AA37S8K1_9GAMM</name>
<accession>A0AA37S8K1</accession>
<dbReference type="Pfam" id="PF00144">
    <property type="entry name" value="Beta-lactamase"/>
    <property type="match status" value="1"/>
</dbReference>
<reference evidence="2" key="1">
    <citation type="journal article" date="2014" name="Int. J. Syst. Evol. Microbiol.">
        <title>Complete genome sequence of Corynebacterium casei LMG S-19264T (=DSM 44701T), isolated from a smear-ripened cheese.</title>
        <authorList>
            <consortium name="US DOE Joint Genome Institute (JGI-PGF)"/>
            <person name="Walter F."/>
            <person name="Albersmeier A."/>
            <person name="Kalinowski J."/>
            <person name="Ruckert C."/>
        </authorList>
    </citation>
    <scope>NUCLEOTIDE SEQUENCE</scope>
    <source>
        <strain evidence="2">NBRC 110071</strain>
    </source>
</reference>
<dbReference type="InterPro" id="IPR052907">
    <property type="entry name" value="Beta-lactamase/esterase"/>
</dbReference>
<organism evidence="2 3">
    <name type="scientific">Litoribrevibacter albus</name>
    <dbReference type="NCBI Taxonomy" id="1473156"/>
    <lineage>
        <taxon>Bacteria</taxon>
        <taxon>Pseudomonadati</taxon>
        <taxon>Pseudomonadota</taxon>
        <taxon>Gammaproteobacteria</taxon>
        <taxon>Oceanospirillales</taxon>
        <taxon>Oceanospirillaceae</taxon>
        <taxon>Litoribrevibacter</taxon>
    </lineage>
</organism>
<keyword evidence="3" id="KW-1185">Reference proteome</keyword>
<feature type="domain" description="Beta-lactamase-related" evidence="1">
    <location>
        <begin position="54"/>
        <end position="401"/>
    </location>
</feature>
<dbReference type="EMBL" id="BSNM01000003">
    <property type="protein sequence ID" value="GLQ30167.1"/>
    <property type="molecule type" value="Genomic_DNA"/>
</dbReference>
<dbReference type="InterPro" id="IPR001466">
    <property type="entry name" value="Beta-lactam-related"/>
</dbReference>
<reference evidence="2" key="2">
    <citation type="submission" date="2023-01" db="EMBL/GenBank/DDBJ databases">
        <title>Draft genome sequence of Litoribrevibacter albus strain NBRC 110071.</title>
        <authorList>
            <person name="Sun Q."/>
            <person name="Mori K."/>
        </authorList>
    </citation>
    <scope>NUCLEOTIDE SEQUENCE</scope>
    <source>
        <strain evidence="2">NBRC 110071</strain>
    </source>
</reference>
<sequence>MSFSLTNLDIIRKSFHLSKTDFDLSQITHIMPDEEFGEQVGIDETSKDRIWHAVEQLYKTGTQPAITVCLRKNGRILLHRSIGHAQGNGPDDQPHTYKEVATADMPVCLYSASKAVTALIMHKMAEQGAVNLLDPVSFYLPEFAKHGKANITLHQILSHRGGIPGLPKGLPLDTIYDEARVWELLCDSKPITVDGSKLAYHAISGGFVFQQVVKKVMGTTIDDYLDEHFRRPMDMKYFTFGLDEEHRDQVAKNYATGPNAPFPMSWLVKRALGASFPEAATVSNDYRWMDCTIPAANLYSSAEEISRFYQMLLNKGEWNGKQILEPETVIRATQPFGECSFDRTMMIPMRYSAGLMLGGKPFGMWGQNTENAYGHIGLINKMCWADPDKDISVAILTTGLALASHHIPYLVKLMNTINQECA</sequence>
<keyword evidence="2" id="KW-0378">Hydrolase</keyword>